<comment type="caution">
    <text evidence="1">The sequence shown here is derived from an EMBL/GenBank/DDBJ whole genome shotgun (WGS) entry which is preliminary data.</text>
</comment>
<evidence type="ECO:0000313" key="1">
    <source>
        <dbReference type="EMBL" id="MDT0613578.1"/>
    </source>
</evidence>
<gene>
    <name evidence="1" type="ORF">RM812_25630</name>
</gene>
<proteinExistence type="predicted"/>
<keyword evidence="2" id="KW-1185">Reference proteome</keyword>
<sequence length="90" mass="10060">MQVAEREYRYLATSARHRGRALIRNGVEIRTCRRGRGAGRKATFTVLGPADATDLALAAVLCGDNTRSLTRGNAARAFFNRSFEWLEVFQ</sequence>
<organism evidence="1 2">
    <name type="scientific">Streptomyces lancefieldiae</name>
    <dbReference type="NCBI Taxonomy" id="3075520"/>
    <lineage>
        <taxon>Bacteria</taxon>
        <taxon>Bacillati</taxon>
        <taxon>Actinomycetota</taxon>
        <taxon>Actinomycetes</taxon>
        <taxon>Kitasatosporales</taxon>
        <taxon>Streptomycetaceae</taxon>
        <taxon>Streptomyces</taxon>
    </lineage>
</organism>
<dbReference type="RefSeq" id="WP_311576407.1">
    <property type="nucleotide sequence ID" value="NZ_JAVRFH010000029.1"/>
</dbReference>
<protein>
    <submittedName>
        <fullName evidence="1">Uncharacterized protein</fullName>
    </submittedName>
</protein>
<evidence type="ECO:0000313" key="2">
    <source>
        <dbReference type="Proteomes" id="UP001180724"/>
    </source>
</evidence>
<name>A0ABU3AUI6_9ACTN</name>
<accession>A0ABU3AUI6</accession>
<dbReference type="EMBL" id="JAVRFH010000029">
    <property type="protein sequence ID" value="MDT0613578.1"/>
    <property type="molecule type" value="Genomic_DNA"/>
</dbReference>
<reference evidence="1" key="1">
    <citation type="submission" date="2024-05" db="EMBL/GenBank/DDBJ databases">
        <title>30 novel species of actinomycetes from the DSMZ collection.</title>
        <authorList>
            <person name="Nouioui I."/>
        </authorList>
    </citation>
    <scope>NUCLEOTIDE SEQUENCE</scope>
    <source>
        <strain evidence="1">DSM 40712</strain>
    </source>
</reference>
<dbReference type="Proteomes" id="UP001180724">
    <property type="component" value="Unassembled WGS sequence"/>
</dbReference>